<keyword evidence="5" id="KW-1185">Reference proteome</keyword>
<evidence type="ECO:0000313" key="5">
    <source>
        <dbReference type="Proteomes" id="UP001201549"/>
    </source>
</evidence>
<gene>
    <name evidence="4" type="ORF">L9G74_19105</name>
</gene>
<feature type="compositionally biased region" description="Low complexity" evidence="2">
    <location>
        <begin position="1159"/>
        <end position="1185"/>
    </location>
</feature>
<comment type="caution">
    <text evidence="4">The sequence shown here is derived from an EMBL/GenBank/DDBJ whole genome shotgun (WGS) entry which is preliminary data.</text>
</comment>
<feature type="compositionally biased region" description="Low complexity" evidence="2">
    <location>
        <begin position="680"/>
        <end position="692"/>
    </location>
</feature>
<dbReference type="EMBL" id="JAKOGG010000022">
    <property type="protein sequence ID" value="MCS4558549.1"/>
    <property type="molecule type" value="Genomic_DNA"/>
</dbReference>
<proteinExistence type="predicted"/>
<feature type="domain" description="Tape measure protein N-terminal" evidence="3">
    <location>
        <begin position="320"/>
        <end position="503"/>
    </location>
</feature>
<keyword evidence="1" id="KW-0175">Coiled coil</keyword>
<dbReference type="RefSeq" id="WP_238898366.1">
    <property type="nucleotide sequence ID" value="NZ_JAKOGG010000022.1"/>
</dbReference>
<feature type="region of interest" description="Disordered" evidence="2">
    <location>
        <begin position="653"/>
        <end position="692"/>
    </location>
</feature>
<dbReference type="PANTHER" id="PTHR38812:SF2">
    <property type="entry name" value="MU-LIKE PROPHAGE FLUMU PROTEIN GP42"/>
    <property type="match status" value="1"/>
</dbReference>
<evidence type="ECO:0000256" key="1">
    <source>
        <dbReference type="SAM" id="Coils"/>
    </source>
</evidence>
<dbReference type="NCBIfam" id="TIGR02675">
    <property type="entry name" value="tape_meas_nterm"/>
    <property type="match status" value="1"/>
</dbReference>
<organism evidence="4 5">
    <name type="scientific">Shewanella electrica</name>
    <dbReference type="NCBI Taxonomy" id="515560"/>
    <lineage>
        <taxon>Bacteria</taxon>
        <taxon>Pseudomonadati</taxon>
        <taxon>Pseudomonadota</taxon>
        <taxon>Gammaproteobacteria</taxon>
        <taxon>Alteromonadales</taxon>
        <taxon>Shewanellaceae</taxon>
        <taxon>Shewanella</taxon>
    </lineage>
</organism>
<sequence length="1242" mass="134838">MAFKDQIINLIIQGKDLFSAAASKSEKAITELADQSEKLNERLSELELQRKAVETIEDLTAAVDKGKSAFINSTKALDELQAQQKAAADTAKQLAKEQQSAATVTDKLEQDYQQLTTELAQYDAQITATRDRLKQLTAEQTDGAAASEKQATAIAAAKKDLQQLEQAQTATRTAASQLDTELESQRKELQRISSATDAAAQAKAEYAAEVKLARSELSTLGSSLTKNQKQLDQQKAVLDKAGISMDKLADASEDLKQQQAAAETALTGVNKRLETHNKLLKESQKDASDFGGSVKSATSSLLAMAGAYIGVDRLWESLKGILTTGDRFAAFGAQMTAMMGSVEAGEQATKWIQDFANDTGSKLDTVQQAFASLKAFGIDPMNGSLQAMTDYNAKLGGSQEKLEGIILAVGQAWAKQKLQGEEILQLVERGVPVWELLQKVTGKNVTELNKLSSAGKLGRDTIKALFDEMGKQANGQAAKSLDRMAGQLNVLSNNWEQFKARISDAGLYQVAIDFLSQLNAKFDELTANGKIQQVAQQVSDFFTALVKDGGASLQKTLDNITAFTKGLSVAGSTIRIVWNGITAGLSTVALYFTQTTANMIGAWGRLLDFIGADGVAQKLKETQGALQAMADAYKAQIEQDGADIREAWASMSEAMATSSEQAHERAATAAENSADRQVEAAHTASAAMQSQTSAATQYEETMARVGITTVAALKSQADAAKETYDQVKQAKEQGIASAYEVEQAYLKWAEASLKVADAQRGGVPAILKTEAAANSLNQSLDGLIKKYSQLSNQPRVASGYQREYAQEVDNTKNAIEDLKKITESSTATDKEKAEAQKQLIKRKADLVEQTKTLNEIQRLEGENYQKLQAKQAQVIAQLDALDRAYQQGTLTNKQYADEKERLVKILQTVMAMMSLFDDSEQDSGDSTEQTTQTLAEQREELERLELQTGRATEYVNMYAAAQEALNKQFDFSDDKTADLKQRYDELGVKMSQNMKVGTSWWKLLAQMSNAAFENERAVISQTIRYRELMDAIDSGSATMADLERATKDADYSFSKLDEQTMENLRGAIASAKAEMLDLRDELNDTVTDLQDELDELQGKRKDEALEELKQRQAELQQQLVEARDNGDKAAIDAAEKALKLAQQIYNTKKQQAADEAKAAAKQAQDDAAAQKAADRATQQTTTSTTPSSNTNYSQQPSAAAASSGQSATLYLSFKGESYPATTDTDTLAALMSSIQQAQATGG</sequence>
<dbReference type="Pfam" id="PF20155">
    <property type="entry name" value="TMP_3"/>
    <property type="match status" value="1"/>
</dbReference>
<evidence type="ECO:0000259" key="3">
    <source>
        <dbReference type="Pfam" id="PF20155"/>
    </source>
</evidence>
<reference evidence="5" key="2">
    <citation type="submission" date="2023-07" db="EMBL/GenBank/DDBJ databases">
        <title>Shewanella mangrovi sp. nov., an acetaldehyde- degrading bacterium isolated from mangrove sediment.</title>
        <authorList>
            <person name="Liu Y."/>
        </authorList>
    </citation>
    <scope>NUCLEOTIDE SEQUENCE [LARGE SCALE GENOMIC DNA]</scope>
    <source>
        <strain evidence="5">C32</strain>
    </source>
</reference>
<feature type="compositionally biased region" description="Low complexity" evidence="2">
    <location>
        <begin position="1193"/>
        <end position="1206"/>
    </location>
</feature>
<dbReference type="InterPro" id="IPR053058">
    <property type="entry name" value="Mulikevirus_tape_measure"/>
</dbReference>
<feature type="coiled-coil region" evidence="1">
    <location>
        <begin position="773"/>
        <end position="884"/>
    </location>
</feature>
<dbReference type="Proteomes" id="UP001201549">
    <property type="component" value="Unassembled WGS sequence"/>
</dbReference>
<accession>A0ABT2FQC2</accession>
<feature type="coiled-coil region" evidence="1">
    <location>
        <begin position="22"/>
        <end position="195"/>
    </location>
</feature>
<evidence type="ECO:0000256" key="2">
    <source>
        <dbReference type="SAM" id="MobiDB-lite"/>
    </source>
</evidence>
<evidence type="ECO:0000313" key="4">
    <source>
        <dbReference type="EMBL" id="MCS4558549.1"/>
    </source>
</evidence>
<feature type="region of interest" description="Disordered" evidence="2">
    <location>
        <begin position="1156"/>
        <end position="1206"/>
    </location>
</feature>
<feature type="coiled-coil region" evidence="1">
    <location>
        <begin position="927"/>
        <end position="954"/>
    </location>
</feature>
<dbReference type="InterPro" id="IPR013491">
    <property type="entry name" value="Tape_meas_N"/>
</dbReference>
<name>A0ABT2FQC2_9GAMM</name>
<dbReference type="PANTHER" id="PTHR38812">
    <property type="entry name" value="MU-LIKE PROPHAGE FLUMU PROTEIN GP42"/>
    <property type="match status" value="1"/>
</dbReference>
<reference evidence="4 5" key="1">
    <citation type="submission" date="2022-02" db="EMBL/GenBank/DDBJ databases">
        <authorList>
            <person name="Zhuang L."/>
        </authorList>
    </citation>
    <scope>NUCLEOTIDE SEQUENCE [LARGE SCALE GENOMIC DNA]</scope>
    <source>
        <strain evidence="4 5">C32</strain>
    </source>
</reference>
<protein>
    <submittedName>
        <fullName evidence="4">Tape measure protein</fullName>
    </submittedName>
</protein>